<accession>A0AAD9LLJ6</accession>
<dbReference type="PROSITE" id="PS51257">
    <property type="entry name" value="PROKAR_LIPOPROTEIN"/>
    <property type="match status" value="1"/>
</dbReference>
<dbReference type="AlphaFoldDB" id="A0AAD9LLJ6"/>
<feature type="chain" id="PRO_5042040046" description="RxLR effector protein" evidence="1">
    <location>
        <begin position="23"/>
        <end position="475"/>
    </location>
</feature>
<evidence type="ECO:0008006" key="4">
    <source>
        <dbReference type="Google" id="ProtNLM"/>
    </source>
</evidence>
<evidence type="ECO:0000313" key="2">
    <source>
        <dbReference type="EMBL" id="KAK1941090.1"/>
    </source>
</evidence>
<gene>
    <name evidence="2" type="ORF">P3T76_007796</name>
</gene>
<proteinExistence type="predicted"/>
<dbReference type="EMBL" id="JASMQC010000013">
    <property type="protein sequence ID" value="KAK1941090.1"/>
    <property type="molecule type" value="Genomic_DNA"/>
</dbReference>
<dbReference type="Proteomes" id="UP001259832">
    <property type="component" value="Unassembled WGS sequence"/>
</dbReference>
<name>A0AAD9LLJ6_9STRA</name>
<keyword evidence="3" id="KW-1185">Reference proteome</keyword>
<sequence>MRFHTSVLLSTALLACIDSVSAIDASKLTTTEVTAQHSRFLRKFEEERAYGDSLVNAAKLQKYKLQWSQMQLGDDLGAVLKSDLVGKMAKFNLNRAPSKQVSLIGRLTAKYGDDIVARALVSVERSTSDNPALLAMVRQMREDQIANWLKNGETVPGVVSKLKFVDDESIFRSKALDVLEDFIKKYNTANKADESLLKTLTTVYGGESELVTMIAKARVTGNFPYRVNPQSIEKANSIESQLIKKWKSQKLELYRVMAKLDFDNDINKAMSSGKVSVLFKYADSKTEAFKRLEAKYGKAEVAVAFMKEKGNPFYGDTAKALYQSQMNGWLEKGDTAERVFSILKFKEGDDFFYKLGALEEYVKFLKTKNPDDATDIFKVLKKGFGPADEDKLALAIVRLNALEMPSYQKSLFTDWVTRDLDPMSVGTNVFKIPELDVAAGKYSDRLKSIIKEYTGFFNGQADIQPLAPAVRNGRS</sequence>
<keyword evidence="1" id="KW-0732">Signal</keyword>
<reference evidence="2" key="1">
    <citation type="submission" date="2023-08" db="EMBL/GenBank/DDBJ databases">
        <title>Reference Genome Resource for the Citrus Pathogen Phytophthora citrophthora.</title>
        <authorList>
            <person name="Moller H."/>
            <person name="Coetzee B."/>
            <person name="Rose L.J."/>
            <person name="Van Niekerk J.M."/>
        </authorList>
    </citation>
    <scope>NUCLEOTIDE SEQUENCE</scope>
    <source>
        <strain evidence="2">STE-U-9442</strain>
    </source>
</reference>
<feature type="signal peptide" evidence="1">
    <location>
        <begin position="1"/>
        <end position="22"/>
    </location>
</feature>
<organism evidence="2 3">
    <name type="scientific">Phytophthora citrophthora</name>
    <dbReference type="NCBI Taxonomy" id="4793"/>
    <lineage>
        <taxon>Eukaryota</taxon>
        <taxon>Sar</taxon>
        <taxon>Stramenopiles</taxon>
        <taxon>Oomycota</taxon>
        <taxon>Peronosporomycetes</taxon>
        <taxon>Peronosporales</taxon>
        <taxon>Peronosporaceae</taxon>
        <taxon>Phytophthora</taxon>
    </lineage>
</organism>
<protein>
    <recommendedName>
        <fullName evidence="4">RxLR effector protein</fullName>
    </recommendedName>
</protein>
<comment type="caution">
    <text evidence="2">The sequence shown here is derived from an EMBL/GenBank/DDBJ whole genome shotgun (WGS) entry which is preliminary data.</text>
</comment>
<evidence type="ECO:0000313" key="3">
    <source>
        <dbReference type="Proteomes" id="UP001259832"/>
    </source>
</evidence>
<evidence type="ECO:0000256" key="1">
    <source>
        <dbReference type="SAM" id="SignalP"/>
    </source>
</evidence>